<comment type="caution">
    <text evidence="1">The sequence shown here is derived from an EMBL/GenBank/DDBJ whole genome shotgun (WGS) entry which is preliminary data.</text>
</comment>
<dbReference type="Gene3D" id="2.40.70.10">
    <property type="entry name" value="Acid Proteases"/>
    <property type="match status" value="1"/>
</dbReference>
<evidence type="ECO:0000313" key="2">
    <source>
        <dbReference type="Proteomes" id="UP000541444"/>
    </source>
</evidence>
<dbReference type="CDD" id="cd00303">
    <property type="entry name" value="retropepsin_like"/>
    <property type="match status" value="1"/>
</dbReference>
<dbReference type="PANTHER" id="PTHR33240:SF15">
    <property type="entry name" value="GAG-PRO-LIKE PROTEIN"/>
    <property type="match status" value="1"/>
</dbReference>
<dbReference type="Proteomes" id="UP000541444">
    <property type="component" value="Unassembled WGS sequence"/>
</dbReference>
<evidence type="ECO:0000313" key="1">
    <source>
        <dbReference type="EMBL" id="KAF6138117.1"/>
    </source>
</evidence>
<dbReference type="AlphaFoldDB" id="A0A7J7L689"/>
<organism evidence="1 2">
    <name type="scientific">Kingdonia uniflora</name>
    <dbReference type="NCBI Taxonomy" id="39325"/>
    <lineage>
        <taxon>Eukaryota</taxon>
        <taxon>Viridiplantae</taxon>
        <taxon>Streptophyta</taxon>
        <taxon>Embryophyta</taxon>
        <taxon>Tracheophyta</taxon>
        <taxon>Spermatophyta</taxon>
        <taxon>Magnoliopsida</taxon>
        <taxon>Ranunculales</taxon>
        <taxon>Circaeasteraceae</taxon>
        <taxon>Kingdonia</taxon>
    </lineage>
</organism>
<gene>
    <name evidence="1" type="ORF">GIB67_033531</name>
</gene>
<dbReference type="PANTHER" id="PTHR33240">
    <property type="entry name" value="OS08G0508500 PROTEIN"/>
    <property type="match status" value="1"/>
</dbReference>
<name>A0A7J7L689_9MAGN</name>
<dbReference type="GO" id="GO:0003676">
    <property type="term" value="F:nucleic acid binding"/>
    <property type="evidence" value="ECO:0007669"/>
    <property type="project" value="InterPro"/>
</dbReference>
<accession>A0A7J7L689</accession>
<dbReference type="InterPro" id="IPR036397">
    <property type="entry name" value="RNaseH_sf"/>
</dbReference>
<dbReference type="SUPFAM" id="SSF50630">
    <property type="entry name" value="Acid proteases"/>
    <property type="match status" value="1"/>
</dbReference>
<dbReference type="EMBL" id="JACGCM010002614">
    <property type="protein sequence ID" value="KAF6138117.1"/>
    <property type="molecule type" value="Genomic_DNA"/>
</dbReference>
<proteinExistence type="predicted"/>
<reference evidence="1 2" key="1">
    <citation type="journal article" date="2020" name="IScience">
        <title>Genome Sequencing of the Endangered Kingdonia uniflora (Circaeasteraceae, Ranunculales) Reveals Potential Mechanisms of Evolutionary Specialization.</title>
        <authorList>
            <person name="Sun Y."/>
            <person name="Deng T."/>
            <person name="Zhang A."/>
            <person name="Moore M.J."/>
            <person name="Landis J.B."/>
            <person name="Lin N."/>
            <person name="Zhang H."/>
            <person name="Zhang X."/>
            <person name="Huang J."/>
            <person name="Zhang X."/>
            <person name="Sun H."/>
            <person name="Wang H."/>
        </authorList>
    </citation>
    <scope>NUCLEOTIDE SEQUENCE [LARGE SCALE GENOMIC DNA]</scope>
    <source>
        <strain evidence="1">TB1705</strain>
        <tissue evidence="1">Leaf</tissue>
    </source>
</reference>
<dbReference type="Gene3D" id="3.30.420.10">
    <property type="entry name" value="Ribonuclease H-like superfamily/Ribonuclease H"/>
    <property type="match status" value="1"/>
</dbReference>
<evidence type="ECO:0008006" key="3">
    <source>
        <dbReference type="Google" id="ProtNLM"/>
    </source>
</evidence>
<dbReference type="OrthoDB" id="1938451at2759"/>
<dbReference type="SUPFAM" id="SSF53098">
    <property type="entry name" value="Ribonuclease H-like"/>
    <property type="match status" value="1"/>
</dbReference>
<dbReference type="InterPro" id="IPR012337">
    <property type="entry name" value="RNaseH-like_sf"/>
</dbReference>
<keyword evidence="2" id="KW-1185">Reference proteome</keyword>
<dbReference type="InterPro" id="IPR021109">
    <property type="entry name" value="Peptidase_aspartic_dom_sf"/>
</dbReference>
<sequence length="409" mass="46140">MKIDPEEVVWGSLLNACKLPGRMDLVELAVKNLIETNPNNVVYGIMLANIYGELGKWDQVGKIKVIHDINMASMDGMELTSHRGFAYVLHGDKGRLHEYVNDIPKFLEEETKRKEVEQDHDQGQARHLNMIKIEKSKKRKKDDRITSCYKMTSSEKFTKLLPIFRKAIHPYHISFEDCGTNHVKYPHGDLLVIMLKVGHDYLHTLLVDTGSAVDVLFKRTINVLGLKDLVKASTTTITGFNGSKESALGEITLPIQAGPETIFIKFIVINVESKYLGILGRKYNIFRTPNIDQWTSSRRFLVDFPVEDLEGEELEEVLEDDSIAKPDAWSKSTGWRFFTDGSAGPRGTGIGIVLVTPSNHRIEKAIKLKFYAINNETDHEAILHGLDIALTLGAEEITVYVDLLLVTNH</sequence>
<protein>
    <recommendedName>
        <fullName evidence="3">RNase H type-1 domain-containing protein</fullName>
    </recommendedName>
</protein>